<proteinExistence type="predicted"/>
<comment type="caution">
    <text evidence="1">The sequence shown here is derived from an EMBL/GenBank/DDBJ whole genome shotgun (WGS) entry which is preliminary data.</text>
</comment>
<keyword evidence="2" id="KW-1185">Reference proteome</keyword>
<sequence length="146" mass="16398">MQPVDTLDLLVVILGYLNLYTSPKILNKTGLLGGESSGRRGAGECASVAPPQTVTFSSFVQNGKNMMNRCSRLIKQGGYLSPLWIFTVAWKATSIGNVLIVLYHTDFQLFKLFREWPVWRKGKPTIELLLLQRSPLSVVLAHYSWK</sequence>
<dbReference type="EMBL" id="JAHRIP010081316">
    <property type="protein sequence ID" value="MEQ2312992.1"/>
    <property type="molecule type" value="Genomic_DNA"/>
</dbReference>
<gene>
    <name evidence="1" type="ORF">AMECASPLE_037022</name>
</gene>
<evidence type="ECO:0000313" key="2">
    <source>
        <dbReference type="Proteomes" id="UP001469553"/>
    </source>
</evidence>
<name>A0ABV1A4J3_9TELE</name>
<protein>
    <submittedName>
        <fullName evidence="1">Uncharacterized protein</fullName>
    </submittedName>
</protein>
<organism evidence="1 2">
    <name type="scientific">Ameca splendens</name>
    <dbReference type="NCBI Taxonomy" id="208324"/>
    <lineage>
        <taxon>Eukaryota</taxon>
        <taxon>Metazoa</taxon>
        <taxon>Chordata</taxon>
        <taxon>Craniata</taxon>
        <taxon>Vertebrata</taxon>
        <taxon>Euteleostomi</taxon>
        <taxon>Actinopterygii</taxon>
        <taxon>Neopterygii</taxon>
        <taxon>Teleostei</taxon>
        <taxon>Neoteleostei</taxon>
        <taxon>Acanthomorphata</taxon>
        <taxon>Ovalentaria</taxon>
        <taxon>Atherinomorphae</taxon>
        <taxon>Cyprinodontiformes</taxon>
        <taxon>Goodeidae</taxon>
        <taxon>Ameca</taxon>
    </lineage>
</organism>
<evidence type="ECO:0000313" key="1">
    <source>
        <dbReference type="EMBL" id="MEQ2312992.1"/>
    </source>
</evidence>
<reference evidence="1 2" key="1">
    <citation type="submission" date="2021-06" db="EMBL/GenBank/DDBJ databases">
        <authorList>
            <person name="Palmer J.M."/>
        </authorList>
    </citation>
    <scope>NUCLEOTIDE SEQUENCE [LARGE SCALE GENOMIC DNA]</scope>
    <source>
        <strain evidence="1 2">AS_MEX2019</strain>
        <tissue evidence="1">Muscle</tissue>
    </source>
</reference>
<dbReference type="Proteomes" id="UP001469553">
    <property type="component" value="Unassembled WGS sequence"/>
</dbReference>
<accession>A0ABV1A4J3</accession>